<protein>
    <submittedName>
        <fullName evidence="1">Uncharacterized protein</fullName>
    </submittedName>
</protein>
<dbReference type="EMBL" id="BLPG01000001">
    <property type="protein sequence ID" value="GFJ91572.1"/>
    <property type="molecule type" value="Genomic_DNA"/>
</dbReference>
<dbReference type="RefSeq" id="WP_173078620.1">
    <property type="nucleotide sequence ID" value="NZ_BAABJB010000004.1"/>
</dbReference>
<keyword evidence="2" id="KW-1185">Reference proteome</keyword>
<gene>
    <name evidence="1" type="ORF">Prum_052140</name>
</gene>
<evidence type="ECO:0000313" key="2">
    <source>
        <dbReference type="Proteomes" id="UP000482960"/>
    </source>
</evidence>
<reference evidence="1 2" key="2">
    <citation type="submission" date="2020-03" db="EMBL/GenBank/DDBJ databases">
        <authorList>
            <person name="Ichikawa N."/>
            <person name="Kimura A."/>
            <person name="Kitahashi Y."/>
            <person name="Uohara A."/>
        </authorList>
    </citation>
    <scope>NUCLEOTIDE SEQUENCE [LARGE SCALE GENOMIC DNA]</scope>
    <source>
        <strain evidence="1 2">NBRC 108638</strain>
    </source>
</reference>
<organism evidence="1 2">
    <name type="scientific">Phytohabitans rumicis</name>
    <dbReference type="NCBI Taxonomy" id="1076125"/>
    <lineage>
        <taxon>Bacteria</taxon>
        <taxon>Bacillati</taxon>
        <taxon>Actinomycetota</taxon>
        <taxon>Actinomycetes</taxon>
        <taxon>Micromonosporales</taxon>
        <taxon>Micromonosporaceae</taxon>
    </lineage>
</organism>
<dbReference type="Proteomes" id="UP000482960">
    <property type="component" value="Unassembled WGS sequence"/>
</dbReference>
<proteinExistence type="predicted"/>
<evidence type="ECO:0000313" key="1">
    <source>
        <dbReference type="EMBL" id="GFJ91572.1"/>
    </source>
</evidence>
<sequence>MPIDWDLVLRERDSLARRLAERFKEAEKLRARIAELETSHTHCRPARCDVCGAVTVCDAKPHTCDTPDVCDRCRVPTDPNRTCARTQRGRTDGGCPECGACKDCISLAEQCAQPDPPEQP</sequence>
<reference evidence="1 2" key="1">
    <citation type="submission" date="2020-03" db="EMBL/GenBank/DDBJ databases">
        <title>Whole genome shotgun sequence of Phytohabitans rumicis NBRC 108638.</title>
        <authorList>
            <person name="Komaki H."/>
            <person name="Tamura T."/>
        </authorList>
    </citation>
    <scope>NUCLEOTIDE SEQUENCE [LARGE SCALE GENOMIC DNA]</scope>
    <source>
        <strain evidence="1 2">NBRC 108638</strain>
    </source>
</reference>
<accession>A0A6V8L2P4</accession>
<dbReference type="AlphaFoldDB" id="A0A6V8L2P4"/>
<comment type="caution">
    <text evidence="1">The sequence shown here is derived from an EMBL/GenBank/DDBJ whole genome shotgun (WGS) entry which is preliminary data.</text>
</comment>
<name>A0A6V8L2P4_9ACTN</name>